<evidence type="ECO:0000313" key="2">
    <source>
        <dbReference type="Proteomes" id="UP001239111"/>
    </source>
</evidence>
<sequence length="114" mass="13022">MVYQVIILLLMINSSYVSTTNLRFGRKQSDDEFLTWDSILIDNDLLACKSFVETFADEKGRTITRVNVTDWTNSKKNKARAVVIAGGPGHSFITIEFYGCEKTRIDFKIELYGK</sequence>
<keyword evidence="2" id="KW-1185">Reference proteome</keyword>
<reference evidence="1" key="1">
    <citation type="submission" date="2023-04" db="EMBL/GenBank/DDBJ databases">
        <title>A chromosome-level genome assembly of the parasitoid wasp Eretmocerus hayati.</title>
        <authorList>
            <person name="Zhong Y."/>
            <person name="Liu S."/>
            <person name="Liu Y."/>
        </authorList>
    </citation>
    <scope>NUCLEOTIDE SEQUENCE</scope>
    <source>
        <strain evidence="1">ZJU_SS_LIU_2023</strain>
    </source>
</reference>
<protein>
    <submittedName>
        <fullName evidence="1">Uncharacterized protein</fullName>
    </submittedName>
</protein>
<organism evidence="1 2">
    <name type="scientific">Eretmocerus hayati</name>
    <dbReference type="NCBI Taxonomy" id="131215"/>
    <lineage>
        <taxon>Eukaryota</taxon>
        <taxon>Metazoa</taxon>
        <taxon>Ecdysozoa</taxon>
        <taxon>Arthropoda</taxon>
        <taxon>Hexapoda</taxon>
        <taxon>Insecta</taxon>
        <taxon>Pterygota</taxon>
        <taxon>Neoptera</taxon>
        <taxon>Endopterygota</taxon>
        <taxon>Hymenoptera</taxon>
        <taxon>Apocrita</taxon>
        <taxon>Proctotrupomorpha</taxon>
        <taxon>Chalcidoidea</taxon>
        <taxon>Aphelinidae</taxon>
        <taxon>Aphelininae</taxon>
        <taxon>Eretmocerus</taxon>
    </lineage>
</organism>
<dbReference type="EMBL" id="CM056744">
    <property type="protein sequence ID" value="KAJ8668459.1"/>
    <property type="molecule type" value="Genomic_DNA"/>
</dbReference>
<evidence type="ECO:0000313" key="1">
    <source>
        <dbReference type="EMBL" id="KAJ8668459.1"/>
    </source>
</evidence>
<dbReference type="Proteomes" id="UP001239111">
    <property type="component" value="Chromosome 4"/>
</dbReference>
<gene>
    <name evidence="1" type="ORF">QAD02_010122</name>
</gene>
<name>A0ACC2NBN0_9HYME</name>
<comment type="caution">
    <text evidence="1">The sequence shown here is derived from an EMBL/GenBank/DDBJ whole genome shotgun (WGS) entry which is preliminary data.</text>
</comment>
<proteinExistence type="predicted"/>
<accession>A0ACC2NBN0</accession>